<dbReference type="AlphaFoldDB" id="A0A5B7EYG2"/>
<gene>
    <name evidence="1" type="ORF">E2C01_031398</name>
</gene>
<evidence type="ECO:0000313" key="2">
    <source>
        <dbReference type="Proteomes" id="UP000324222"/>
    </source>
</evidence>
<dbReference type="EMBL" id="VSRR010003920">
    <property type="protein sequence ID" value="MPC37903.1"/>
    <property type="molecule type" value="Genomic_DNA"/>
</dbReference>
<accession>A0A5B7EYG2</accession>
<reference evidence="1 2" key="1">
    <citation type="submission" date="2019-05" db="EMBL/GenBank/DDBJ databases">
        <title>Another draft genome of Portunus trituberculatus and its Hox gene families provides insights of decapod evolution.</title>
        <authorList>
            <person name="Jeong J.-H."/>
            <person name="Song I."/>
            <person name="Kim S."/>
            <person name="Choi T."/>
            <person name="Kim D."/>
            <person name="Ryu S."/>
            <person name="Kim W."/>
        </authorList>
    </citation>
    <scope>NUCLEOTIDE SEQUENCE [LARGE SCALE GENOMIC DNA]</scope>
    <source>
        <tissue evidence="1">Muscle</tissue>
    </source>
</reference>
<dbReference type="Proteomes" id="UP000324222">
    <property type="component" value="Unassembled WGS sequence"/>
</dbReference>
<name>A0A5B7EYG2_PORTR</name>
<evidence type="ECO:0000313" key="1">
    <source>
        <dbReference type="EMBL" id="MPC37903.1"/>
    </source>
</evidence>
<comment type="caution">
    <text evidence="1">The sequence shown here is derived from an EMBL/GenBank/DDBJ whole genome shotgun (WGS) entry which is preliminary data.</text>
</comment>
<keyword evidence="2" id="KW-1185">Reference proteome</keyword>
<protein>
    <submittedName>
        <fullName evidence="1">Uncharacterized protein</fullName>
    </submittedName>
</protein>
<sequence>MVFLPDREAAATRTTTTFRPCRCGKARVNQWVCSFTGPPIHKFIVRSFIRHLLSLAYLIPERWSPNQYVLMSVSERNIHKV</sequence>
<organism evidence="1 2">
    <name type="scientific">Portunus trituberculatus</name>
    <name type="common">Swimming crab</name>
    <name type="synonym">Neptunus trituberculatus</name>
    <dbReference type="NCBI Taxonomy" id="210409"/>
    <lineage>
        <taxon>Eukaryota</taxon>
        <taxon>Metazoa</taxon>
        <taxon>Ecdysozoa</taxon>
        <taxon>Arthropoda</taxon>
        <taxon>Crustacea</taxon>
        <taxon>Multicrustacea</taxon>
        <taxon>Malacostraca</taxon>
        <taxon>Eumalacostraca</taxon>
        <taxon>Eucarida</taxon>
        <taxon>Decapoda</taxon>
        <taxon>Pleocyemata</taxon>
        <taxon>Brachyura</taxon>
        <taxon>Eubrachyura</taxon>
        <taxon>Portunoidea</taxon>
        <taxon>Portunidae</taxon>
        <taxon>Portuninae</taxon>
        <taxon>Portunus</taxon>
    </lineage>
</organism>
<proteinExistence type="predicted"/>